<proteinExistence type="predicted"/>
<evidence type="ECO:0000313" key="1">
    <source>
        <dbReference type="EMBL" id="TXI31759.1"/>
    </source>
</evidence>
<evidence type="ECO:0000313" key="2">
    <source>
        <dbReference type="Proteomes" id="UP000321110"/>
    </source>
</evidence>
<organism evidence="1 2">
    <name type="scientific">Aquipseudomonas alcaligenes</name>
    <name type="common">Pseudomonas alcaligenes</name>
    <dbReference type="NCBI Taxonomy" id="43263"/>
    <lineage>
        <taxon>Bacteria</taxon>
        <taxon>Pseudomonadati</taxon>
        <taxon>Pseudomonadota</taxon>
        <taxon>Gammaproteobacteria</taxon>
        <taxon>Pseudomonadales</taxon>
        <taxon>Pseudomonadaceae</taxon>
        <taxon>Aquipseudomonas</taxon>
    </lineage>
</organism>
<dbReference type="Proteomes" id="UP000321110">
    <property type="component" value="Unassembled WGS sequence"/>
</dbReference>
<sequence length="206" mass="21607">MHMIHDESDMRPPVILTSFGKWKSVLVDDDCDGARANLGILKKEFPDPSVGSPMPNGDQSYAPGDPRLEAQGVGVVASYNGEIGILISCYLTGPDRSAEAGRLALESVKAEYPEAIYAVHSLAPDTVQLIAFVPCVSPTPWVFASVYKAIGLDGQLAQLEKAMADAATLMAPAGGKNGLAAQASVLDLGMLSLVRPAGLAGIDFCY</sequence>
<accession>A0A5C7W396</accession>
<dbReference type="AlphaFoldDB" id="A0A5C7W396"/>
<reference evidence="1 2" key="1">
    <citation type="submission" date="2018-09" db="EMBL/GenBank/DDBJ databases">
        <title>Metagenome Assembled Genomes from an Advanced Water Purification Facility.</title>
        <authorList>
            <person name="Stamps B.W."/>
            <person name="Spear J.R."/>
        </authorList>
    </citation>
    <scope>NUCLEOTIDE SEQUENCE [LARGE SCALE GENOMIC DNA]</scope>
    <source>
        <strain evidence="1">Bin_52_1</strain>
    </source>
</reference>
<protein>
    <submittedName>
        <fullName evidence="1">Uncharacterized protein</fullName>
    </submittedName>
</protein>
<comment type="caution">
    <text evidence="1">The sequence shown here is derived from an EMBL/GenBank/DDBJ whole genome shotgun (WGS) entry which is preliminary data.</text>
</comment>
<dbReference type="EMBL" id="SSFO01000176">
    <property type="protein sequence ID" value="TXI31759.1"/>
    <property type="molecule type" value="Genomic_DNA"/>
</dbReference>
<gene>
    <name evidence="1" type="ORF">E6Q69_10550</name>
</gene>
<name>A0A5C7W396_AQUAC</name>